<keyword evidence="16" id="KW-0175">Coiled coil</keyword>
<evidence type="ECO:0000256" key="10">
    <source>
        <dbReference type="ARBA" id="ARBA00022777"/>
    </source>
</evidence>
<feature type="transmembrane region" description="Helical" evidence="17">
    <location>
        <begin position="312"/>
        <end position="334"/>
    </location>
</feature>
<name>A0A3G8GVS4_9BURK</name>
<keyword evidence="13" id="KW-0902">Two-component regulatory system</keyword>
<dbReference type="SUPFAM" id="SSF55874">
    <property type="entry name" value="ATPase domain of HSP90 chaperone/DNA topoisomerase II/histidine kinase"/>
    <property type="match status" value="1"/>
</dbReference>
<evidence type="ECO:0000256" key="16">
    <source>
        <dbReference type="SAM" id="Coils"/>
    </source>
</evidence>
<dbReference type="EC" id="2.7.13.3" evidence="3"/>
<dbReference type="Gene3D" id="3.30.565.10">
    <property type="entry name" value="Histidine kinase-like ATPase, C-terminal domain"/>
    <property type="match status" value="1"/>
</dbReference>
<sequence>MILSPSDGLQASPATSAWRRAAPLIALLMLAVLVAVAGWLGYRYTYDAALARQAERGQVQMRLYAQALESELARYDYVPSLLSLDARIDALLRQPASATRVADANAYLAALNGRAGTRVIYLLDARGKVLATSNYQRPDSYLGEDLSFRPYFRAAIEGQLGRFYGVGTTRSESGYYLSAPLGDRDRPVGVAVVKIGLEPLENRWQGNDSQMLLADENGVVILASDPSWKLAALRPLSSDQRSRLDRSLQYNRAPLPQLALTTVRPLANGPAQGGDALVRLRQGPPMLAQHLALPGTDWDLTLLTNTSQARVAALNSAALAGVLTAFVLLLGAAWNVRRRIIGERLAARAALEAANSELERKVAERTADLSATNQQLQAEVAERIRTEANLRQAQDGLLQAGKLAAVGQMSAGIAHELNQPLAALRTLSGNAGKFIAHGDYATAQGNLERIISLVERMGRITGALKSFARNPAPAQRQSARLVEAVDNALFLLETRVAAVAPRIERDIDPHLAVACDPNRLEQVLVNLIGNALDAMKDSASPALWLHAYASGGMVHLTVRDNGPGLSEAAFAKLFEPFFTTKPAGEGLGLGLTLSAGILSENGGALTASNHPDGGACFTVALPHAREERRHVG</sequence>
<dbReference type="InterPro" id="IPR017055">
    <property type="entry name" value="Sig_transdc_His_kinase_DctB"/>
</dbReference>
<feature type="coiled-coil region" evidence="16">
    <location>
        <begin position="348"/>
        <end position="375"/>
    </location>
</feature>
<dbReference type="AlphaFoldDB" id="A0A3G8GVS4"/>
<dbReference type="Pfam" id="PF00512">
    <property type="entry name" value="HisKA"/>
    <property type="match status" value="1"/>
</dbReference>
<evidence type="ECO:0000256" key="11">
    <source>
        <dbReference type="ARBA" id="ARBA00022840"/>
    </source>
</evidence>
<dbReference type="PIRSF" id="PIRSF036431">
    <property type="entry name" value="STHK_DctB"/>
    <property type="match status" value="1"/>
</dbReference>
<keyword evidence="8 17" id="KW-0812">Transmembrane</keyword>
<dbReference type="SMART" id="SM00387">
    <property type="entry name" value="HATPase_c"/>
    <property type="match status" value="1"/>
</dbReference>
<keyword evidence="5" id="KW-0997">Cell inner membrane</keyword>
<dbReference type="EMBL" id="CP033969">
    <property type="protein sequence ID" value="AZG12368.1"/>
    <property type="molecule type" value="Genomic_DNA"/>
</dbReference>
<dbReference type="Gene3D" id="6.10.250.3020">
    <property type="match status" value="1"/>
</dbReference>
<dbReference type="CDD" id="cd00082">
    <property type="entry name" value="HisKA"/>
    <property type="match status" value="1"/>
</dbReference>
<dbReference type="RefSeq" id="WP_124682263.1">
    <property type="nucleotide sequence ID" value="NZ_CP033969.1"/>
</dbReference>
<evidence type="ECO:0000259" key="18">
    <source>
        <dbReference type="PROSITE" id="PS50109"/>
    </source>
</evidence>
<dbReference type="PROSITE" id="PS50109">
    <property type="entry name" value="HIS_KIN"/>
    <property type="match status" value="1"/>
</dbReference>
<dbReference type="Proteomes" id="UP000270411">
    <property type="component" value="Chromosome 1"/>
</dbReference>
<evidence type="ECO:0000256" key="9">
    <source>
        <dbReference type="ARBA" id="ARBA00022741"/>
    </source>
</evidence>
<evidence type="ECO:0000256" key="3">
    <source>
        <dbReference type="ARBA" id="ARBA00012438"/>
    </source>
</evidence>
<evidence type="ECO:0000313" key="19">
    <source>
        <dbReference type="EMBL" id="AZG12368.1"/>
    </source>
</evidence>
<evidence type="ECO:0000256" key="4">
    <source>
        <dbReference type="ARBA" id="ARBA00022475"/>
    </source>
</evidence>
<accession>A0A3G8GVS4</accession>
<dbReference type="InterPro" id="IPR036097">
    <property type="entry name" value="HisK_dim/P_sf"/>
</dbReference>
<reference evidence="20" key="1">
    <citation type="submission" date="2018-11" db="EMBL/GenBank/DDBJ databases">
        <title>FDA dAtabase for Regulatory Grade micrObial Sequences (FDA-ARGOS): Supporting development and validation of Infectious Disease Dx tests.</title>
        <authorList>
            <person name="Goldberg B."/>
            <person name="Campos J."/>
            <person name="Tallon L."/>
            <person name="Sadzewicz L."/>
            <person name="Zhao X."/>
            <person name="Vavikolanu K."/>
            <person name="Mehta A."/>
            <person name="Aluvathingal J."/>
            <person name="Nadendla S."/>
            <person name="Geyer C."/>
            <person name="Nandy P."/>
            <person name="Yan Y."/>
            <person name="Sichtig H."/>
        </authorList>
    </citation>
    <scope>NUCLEOTIDE SEQUENCE [LARGE SCALE GENOMIC DNA]</scope>
    <source>
        <strain evidence="20">FDAARGOS_614</strain>
    </source>
</reference>
<dbReference type="FunFam" id="1.10.287.130:FF:000049">
    <property type="entry name" value="C4-dicarboxylate transport sensor protein DctB"/>
    <property type="match status" value="1"/>
</dbReference>
<evidence type="ECO:0000256" key="8">
    <source>
        <dbReference type="ARBA" id="ARBA00022692"/>
    </source>
</evidence>
<evidence type="ECO:0000256" key="6">
    <source>
        <dbReference type="ARBA" id="ARBA00022553"/>
    </source>
</evidence>
<dbReference type="PRINTS" id="PR00344">
    <property type="entry name" value="BCTRLSENSOR"/>
</dbReference>
<dbReference type="InterPro" id="IPR036890">
    <property type="entry name" value="HATPase_C_sf"/>
</dbReference>
<evidence type="ECO:0000256" key="1">
    <source>
        <dbReference type="ARBA" id="ARBA00000085"/>
    </source>
</evidence>
<organism evidence="19 20">
    <name type="scientific">Cupriavidus pauculus</name>
    <dbReference type="NCBI Taxonomy" id="82633"/>
    <lineage>
        <taxon>Bacteria</taxon>
        <taxon>Pseudomonadati</taxon>
        <taxon>Pseudomonadota</taxon>
        <taxon>Betaproteobacteria</taxon>
        <taxon>Burkholderiales</taxon>
        <taxon>Burkholderiaceae</taxon>
        <taxon>Cupriavidus</taxon>
    </lineage>
</organism>
<dbReference type="Pfam" id="PF02743">
    <property type="entry name" value="dCache_1"/>
    <property type="match status" value="1"/>
</dbReference>
<evidence type="ECO:0000256" key="15">
    <source>
        <dbReference type="ARBA" id="ARBA00073143"/>
    </source>
</evidence>
<evidence type="ECO:0000256" key="2">
    <source>
        <dbReference type="ARBA" id="ARBA00004429"/>
    </source>
</evidence>
<comment type="subcellular location">
    <subcellularLocation>
        <location evidence="2">Cell inner membrane</location>
        <topology evidence="2">Multi-pass membrane protein</topology>
    </subcellularLocation>
</comment>
<feature type="transmembrane region" description="Helical" evidence="17">
    <location>
        <begin position="21"/>
        <end position="42"/>
    </location>
</feature>
<dbReference type="OrthoDB" id="9772100at2"/>
<keyword evidence="9" id="KW-0547">Nucleotide-binding</keyword>
<evidence type="ECO:0000256" key="12">
    <source>
        <dbReference type="ARBA" id="ARBA00022989"/>
    </source>
</evidence>
<evidence type="ECO:0000256" key="17">
    <source>
        <dbReference type="SAM" id="Phobius"/>
    </source>
</evidence>
<comment type="catalytic activity">
    <reaction evidence="1">
        <text>ATP + protein L-histidine = ADP + protein N-phospho-L-histidine.</text>
        <dbReference type="EC" id="2.7.13.3"/>
    </reaction>
</comment>
<keyword evidence="11" id="KW-0067">ATP-binding</keyword>
<dbReference type="Pfam" id="PF02518">
    <property type="entry name" value="HATPase_c"/>
    <property type="match status" value="1"/>
</dbReference>
<keyword evidence="7" id="KW-0808">Transferase</keyword>
<keyword evidence="12 17" id="KW-1133">Transmembrane helix</keyword>
<evidence type="ECO:0000256" key="5">
    <source>
        <dbReference type="ARBA" id="ARBA00022519"/>
    </source>
</evidence>
<dbReference type="SUPFAM" id="SSF103190">
    <property type="entry name" value="Sensory domain-like"/>
    <property type="match status" value="1"/>
</dbReference>
<dbReference type="InterPro" id="IPR004358">
    <property type="entry name" value="Sig_transdc_His_kin-like_C"/>
</dbReference>
<protein>
    <recommendedName>
        <fullName evidence="15">C4-dicarboxylate transport sensor protein DctB</fullName>
        <ecNumber evidence="3">2.7.13.3</ecNumber>
    </recommendedName>
</protein>
<dbReference type="SUPFAM" id="SSF47384">
    <property type="entry name" value="Homodimeric domain of signal transducing histidine kinase"/>
    <property type="match status" value="1"/>
</dbReference>
<dbReference type="InterPro" id="IPR003661">
    <property type="entry name" value="HisK_dim/P_dom"/>
</dbReference>
<dbReference type="InterPro" id="IPR003594">
    <property type="entry name" value="HATPase_dom"/>
</dbReference>
<dbReference type="KEGG" id="cpau:EHF44_02440"/>
<keyword evidence="14 17" id="KW-0472">Membrane</keyword>
<dbReference type="PANTHER" id="PTHR43065:SF46">
    <property type="entry name" value="C4-DICARBOXYLATE TRANSPORT SENSOR PROTEIN DCTB"/>
    <property type="match status" value="1"/>
</dbReference>
<evidence type="ECO:0000256" key="7">
    <source>
        <dbReference type="ARBA" id="ARBA00022679"/>
    </source>
</evidence>
<dbReference type="GO" id="GO:0005524">
    <property type="term" value="F:ATP binding"/>
    <property type="evidence" value="ECO:0007669"/>
    <property type="project" value="UniProtKB-KW"/>
</dbReference>
<dbReference type="GO" id="GO:0005886">
    <property type="term" value="C:plasma membrane"/>
    <property type="evidence" value="ECO:0007669"/>
    <property type="project" value="UniProtKB-SubCell"/>
</dbReference>
<dbReference type="Gene3D" id="3.30.450.20">
    <property type="entry name" value="PAS domain"/>
    <property type="match status" value="2"/>
</dbReference>
<dbReference type="PANTHER" id="PTHR43065">
    <property type="entry name" value="SENSOR HISTIDINE KINASE"/>
    <property type="match status" value="1"/>
</dbReference>
<feature type="domain" description="Histidine kinase" evidence="18">
    <location>
        <begin position="412"/>
        <end position="625"/>
    </location>
</feature>
<dbReference type="InterPro" id="IPR033479">
    <property type="entry name" value="dCache_1"/>
</dbReference>
<dbReference type="InterPro" id="IPR029151">
    <property type="entry name" value="Sensor-like_sf"/>
</dbReference>
<dbReference type="GO" id="GO:0000155">
    <property type="term" value="F:phosphorelay sensor kinase activity"/>
    <property type="evidence" value="ECO:0007669"/>
    <property type="project" value="InterPro"/>
</dbReference>
<dbReference type="Gene3D" id="1.10.287.130">
    <property type="match status" value="1"/>
</dbReference>
<proteinExistence type="predicted"/>
<keyword evidence="4" id="KW-1003">Cell membrane</keyword>
<evidence type="ECO:0000256" key="14">
    <source>
        <dbReference type="ARBA" id="ARBA00023136"/>
    </source>
</evidence>
<evidence type="ECO:0000256" key="13">
    <source>
        <dbReference type="ARBA" id="ARBA00023012"/>
    </source>
</evidence>
<gene>
    <name evidence="19" type="ORF">EHF44_02440</name>
</gene>
<evidence type="ECO:0000313" key="20">
    <source>
        <dbReference type="Proteomes" id="UP000270411"/>
    </source>
</evidence>
<keyword evidence="6" id="KW-0597">Phosphoprotein</keyword>
<keyword evidence="10 19" id="KW-0418">Kinase</keyword>
<dbReference type="InterPro" id="IPR005467">
    <property type="entry name" value="His_kinase_dom"/>
</dbReference>
<dbReference type="SMART" id="SM00388">
    <property type="entry name" value="HisKA"/>
    <property type="match status" value="1"/>
</dbReference>